<evidence type="ECO:0000313" key="3">
    <source>
        <dbReference type="Proteomes" id="UP000307440"/>
    </source>
</evidence>
<dbReference type="Proteomes" id="UP000307440">
    <property type="component" value="Unassembled WGS sequence"/>
</dbReference>
<keyword evidence="1" id="KW-1133">Transmembrane helix</keyword>
<name>A0A5C3LIQ7_COPMA</name>
<gene>
    <name evidence="2" type="ORF">FA15DRAFT_61599</name>
</gene>
<dbReference type="EMBL" id="ML210156">
    <property type="protein sequence ID" value="TFK28451.1"/>
    <property type="molecule type" value="Genomic_DNA"/>
</dbReference>
<feature type="transmembrane region" description="Helical" evidence="1">
    <location>
        <begin position="6"/>
        <end position="32"/>
    </location>
</feature>
<evidence type="ECO:0000313" key="2">
    <source>
        <dbReference type="EMBL" id="TFK28451.1"/>
    </source>
</evidence>
<keyword evidence="3" id="KW-1185">Reference proteome</keyword>
<accession>A0A5C3LIQ7</accession>
<proteinExistence type="predicted"/>
<organism evidence="2 3">
    <name type="scientific">Coprinopsis marcescibilis</name>
    <name type="common">Agaric fungus</name>
    <name type="synonym">Psathyrella marcescibilis</name>
    <dbReference type="NCBI Taxonomy" id="230819"/>
    <lineage>
        <taxon>Eukaryota</taxon>
        <taxon>Fungi</taxon>
        <taxon>Dikarya</taxon>
        <taxon>Basidiomycota</taxon>
        <taxon>Agaricomycotina</taxon>
        <taxon>Agaricomycetes</taxon>
        <taxon>Agaricomycetidae</taxon>
        <taxon>Agaricales</taxon>
        <taxon>Agaricineae</taxon>
        <taxon>Psathyrellaceae</taxon>
        <taxon>Coprinopsis</taxon>
    </lineage>
</organism>
<reference evidence="2 3" key="1">
    <citation type="journal article" date="2019" name="Nat. Ecol. Evol.">
        <title>Megaphylogeny resolves global patterns of mushroom evolution.</title>
        <authorList>
            <person name="Varga T."/>
            <person name="Krizsan K."/>
            <person name="Foldi C."/>
            <person name="Dima B."/>
            <person name="Sanchez-Garcia M."/>
            <person name="Sanchez-Ramirez S."/>
            <person name="Szollosi G.J."/>
            <person name="Szarkandi J.G."/>
            <person name="Papp V."/>
            <person name="Albert L."/>
            <person name="Andreopoulos W."/>
            <person name="Angelini C."/>
            <person name="Antonin V."/>
            <person name="Barry K.W."/>
            <person name="Bougher N.L."/>
            <person name="Buchanan P."/>
            <person name="Buyck B."/>
            <person name="Bense V."/>
            <person name="Catcheside P."/>
            <person name="Chovatia M."/>
            <person name="Cooper J."/>
            <person name="Damon W."/>
            <person name="Desjardin D."/>
            <person name="Finy P."/>
            <person name="Geml J."/>
            <person name="Haridas S."/>
            <person name="Hughes K."/>
            <person name="Justo A."/>
            <person name="Karasinski D."/>
            <person name="Kautmanova I."/>
            <person name="Kiss B."/>
            <person name="Kocsube S."/>
            <person name="Kotiranta H."/>
            <person name="LaButti K.M."/>
            <person name="Lechner B.E."/>
            <person name="Liimatainen K."/>
            <person name="Lipzen A."/>
            <person name="Lukacs Z."/>
            <person name="Mihaltcheva S."/>
            <person name="Morgado L.N."/>
            <person name="Niskanen T."/>
            <person name="Noordeloos M.E."/>
            <person name="Ohm R.A."/>
            <person name="Ortiz-Santana B."/>
            <person name="Ovrebo C."/>
            <person name="Racz N."/>
            <person name="Riley R."/>
            <person name="Savchenko A."/>
            <person name="Shiryaev A."/>
            <person name="Soop K."/>
            <person name="Spirin V."/>
            <person name="Szebenyi C."/>
            <person name="Tomsovsky M."/>
            <person name="Tulloss R.E."/>
            <person name="Uehling J."/>
            <person name="Grigoriev I.V."/>
            <person name="Vagvolgyi C."/>
            <person name="Papp T."/>
            <person name="Martin F.M."/>
            <person name="Miettinen O."/>
            <person name="Hibbett D.S."/>
            <person name="Nagy L.G."/>
        </authorList>
    </citation>
    <scope>NUCLEOTIDE SEQUENCE [LARGE SCALE GENOMIC DNA]</scope>
    <source>
        <strain evidence="2 3">CBS 121175</strain>
    </source>
</reference>
<keyword evidence="1" id="KW-0472">Membrane</keyword>
<protein>
    <submittedName>
        <fullName evidence="2">Uncharacterized protein</fullName>
    </submittedName>
</protein>
<evidence type="ECO:0000256" key="1">
    <source>
        <dbReference type="SAM" id="Phobius"/>
    </source>
</evidence>
<sequence length="117" mass="13433">MPIPKIFLRVFLVFSPSTNAPPSMFLIILMIFPRIMIHSTFLTFSPTSQDLATFCRCPSAHIPRSVLTVNEQRSKQFKSEVPCPVLYIFMPILLANSPGSNTTLHKRWQIGQKWNRI</sequence>
<keyword evidence="1" id="KW-0812">Transmembrane</keyword>
<dbReference type="AlphaFoldDB" id="A0A5C3LIQ7"/>